<dbReference type="RefSeq" id="WP_150002905.1">
    <property type="nucleotide sequence ID" value="NZ_BKCM01000023.1"/>
</dbReference>
<keyword evidence="3" id="KW-1185">Reference proteome</keyword>
<comment type="caution">
    <text evidence="2">The sequence shown here is derived from an EMBL/GenBank/DDBJ whole genome shotgun (WGS) entry which is preliminary data.</text>
</comment>
<evidence type="ECO:0000256" key="1">
    <source>
        <dbReference type="SAM" id="SignalP"/>
    </source>
</evidence>
<gene>
    <name evidence="2" type="ORF">JCM17845_28930</name>
</gene>
<feature type="signal peptide" evidence="1">
    <location>
        <begin position="1"/>
        <end position="23"/>
    </location>
</feature>
<dbReference type="Proteomes" id="UP000325187">
    <property type="component" value="Unassembled WGS sequence"/>
</dbReference>
<evidence type="ECO:0000313" key="2">
    <source>
        <dbReference type="EMBL" id="GER02270.1"/>
    </source>
</evidence>
<protein>
    <submittedName>
        <fullName evidence="2">Uncharacterized protein</fullName>
    </submittedName>
</protein>
<proteinExistence type="predicted"/>
<accession>A0A5A7N4H5</accession>
<reference evidence="2 3" key="1">
    <citation type="submission" date="2019-09" db="EMBL/GenBank/DDBJ databases">
        <title>NBRP : Genome information of microbial organism related human and environment.</title>
        <authorList>
            <person name="Hattori M."/>
            <person name="Oshima K."/>
            <person name="Inaba H."/>
            <person name="Suda W."/>
            <person name="Sakamoto M."/>
            <person name="Iino T."/>
            <person name="Kitahara M."/>
            <person name="Oshida Y."/>
            <person name="Iida T."/>
            <person name="Kudo T."/>
            <person name="Itoh T."/>
            <person name="Ohkuma M."/>
        </authorList>
    </citation>
    <scope>NUCLEOTIDE SEQUENCE [LARGE SCALE GENOMIC DNA]</scope>
    <source>
        <strain evidence="2 3">Mie-1</strain>
    </source>
</reference>
<dbReference type="SUPFAM" id="SSF82171">
    <property type="entry name" value="DPP6 N-terminal domain-like"/>
    <property type="match status" value="1"/>
</dbReference>
<organism evidence="2 3">
    <name type="scientific">Iodidimonas gelatinilytica</name>
    <dbReference type="NCBI Taxonomy" id="1236966"/>
    <lineage>
        <taxon>Bacteria</taxon>
        <taxon>Pseudomonadati</taxon>
        <taxon>Pseudomonadota</taxon>
        <taxon>Alphaproteobacteria</taxon>
        <taxon>Iodidimonadales</taxon>
        <taxon>Iodidimonadaceae</taxon>
        <taxon>Iodidimonas</taxon>
    </lineage>
</organism>
<sequence length="292" mass="33405">MKRFSSSIILLFSFLVVSHSTQAQDDIPVVEDPYLGQEPPGSIPERFAPGIVSTEHWEYSGTFTPDLREFYLLRNGGKYERASFVVFRYENGEWRESVISNWAGQPFISPDGKTLHLGRRYKERADTGWSEVKELEAPFKDLQIMRLTASDNGTYYFDTFNKDQLDFPIRYSRLIDGVYEVPKPLSKAINTGTYLNHPFIAPDESYLLWDAKREDGYGDSDIYISFRQEDGSWGGATNLGNEINTDAWEASASVTPDGKYLFFNRNMGSDEYEDVDIFWVDAGIIEALRPKP</sequence>
<name>A0A5A7N4H5_9PROT</name>
<dbReference type="InterPro" id="IPR011659">
    <property type="entry name" value="WD40"/>
</dbReference>
<keyword evidence="1" id="KW-0732">Signal</keyword>
<evidence type="ECO:0000313" key="3">
    <source>
        <dbReference type="Proteomes" id="UP000325187"/>
    </source>
</evidence>
<feature type="chain" id="PRO_5023044182" evidence="1">
    <location>
        <begin position="24"/>
        <end position="292"/>
    </location>
</feature>
<dbReference type="AlphaFoldDB" id="A0A5A7N4H5"/>
<dbReference type="Pfam" id="PF07676">
    <property type="entry name" value="PD40"/>
    <property type="match status" value="2"/>
</dbReference>
<dbReference type="EMBL" id="BKCM01000023">
    <property type="protein sequence ID" value="GER02270.1"/>
    <property type="molecule type" value="Genomic_DNA"/>
</dbReference>